<dbReference type="AlphaFoldDB" id="A0A7M4D6R6"/>
<dbReference type="Proteomes" id="UP000462449">
    <property type="component" value="Unassembled WGS sequence"/>
</dbReference>
<dbReference type="InterPro" id="IPR011250">
    <property type="entry name" value="OMP/PagP_B-barrel"/>
</dbReference>
<protein>
    <recommendedName>
        <fullName evidence="5">Outer membrane beta-barrel protein</fullName>
    </recommendedName>
</protein>
<dbReference type="Gene3D" id="2.40.160.20">
    <property type="match status" value="1"/>
</dbReference>
<dbReference type="SUPFAM" id="SSF56925">
    <property type="entry name" value="OMPA-like"/>
    <property type="match status" value="1"/>
</dbReference>
<dbReference type="RefSeq" id="WP_156195996.1">
    <property type="nucleotide sequence ID" value="NZ_QTZN02000023.1"/>
</dbReference>
<gene>
    <name evidence="2" type="ORF">DWB62_011015</name>
    <name evidence="1" type="ORF">GNY23_11015</name>
</gene>
<dbReference type="Proteomes" id="UP000285951">
    <property type="component" value="Unassembled WGS sequence"/>
</dbReference>
<evidence type="ECO:0000313" key="3">
    <source>
        <dbReference type="Proteomes" id="UP000285951"/>
    </source>
</evidence>
<dbReference type="EMBL" id="WOTW01000023">
    <property type="protein sequence ID" value="MUP38345.1"/>
    <property type="molecule type" value="Genomic_DNA"/>
</dbReference>
<comment type="caution">
    <text evidence="1">The sequence shown here is derived from an EMBL/GenBank/DDBJ whole genome shotgun (WGS) entry which is preliminary data.</text>
</comment>
<evidence type="ECO:0000313" key="1">
    <source>
        <dbReference type="EMBL" id="MUP38345.1"/>
    </source>
</evidence>
<accession>A0A7M4D6R6</accession>
<reference evidence="2 3" key="1">
    <citation type="submission" date="2019-11" db="EMBL/GenBank/DDBJ databases">
        <title>Draft genome sequence of Labilibaculum sp. strain SYP isolated from Black Sea.</title>
        <authorList>
            <person name="Yadav S."/>
            <person name="Villanueva L."/>
        </authorList>
    </citation>
    <scope>NUCLEOTIDE SEQUENCE [LARGE SCALE GENOMIC DNA]</scope>
    <source>
        <strain evidence="2 3">44</strain>
    </source>
</reference>
<dbReference type="EMBL" id="QTZN02000023">
    <property type="protein sequence ID" value="MVB07550.1"/>
    <property type="molecule type" value="Genomic_DNA"/>
</dbReference>
<evidence type="ECO:0000313" key="2">
    <source>
        <dbReference type="EMBL" id="MVB07550.1"/>
    </source>
</evidence>
<proteinExistence type="predicted"/>
<organism evidence="1 4">
    <name type="scientific">Labilibaculum euxinus</name>
    <dbReference type="NCBI Taxonomy" id="2686357"/>
    <lineage>
        <taxon>Bacteria</taxon>
        <taxon>Pseudomonadati</taxon>
        <taxon>Bacteroidota</taxon>
        <taxon>Bacteroidia</taxon>
        <taxon>Marinilabiliales</taxon>
        <taxon>Marinifilaceae</taxon>
        <taxon>Labilibaculum</taxon>
    </lineage>
</organism>
<name>A0A7M4D6R6_9BACT</name>
<dbReference type="OrthoDB" id="1161695at2"/>
<sequence length="179" mass="19555">MVIIAGKQGFAQKQTFKPFKVEVGGILAFPLDKESGLGGGSYIEPRYSLNDNFTFGLRLEGVRLSSGEISVGIGRVNIDASTVTPVLFTCDYFFNNQKTRPFVGLGLGLYKRNDQSIDTDIWSVNINTGSENNFGFAPRIGLNVGHMRLAMIYNFTGNNISDYLSVQLGIEIGGGKKKQ</sequence>
<evidence type="ECO:0008006" key="5">
    <source>
        <dbReference type="Google" id="ProtNLM"/>
    </source>
</evidence>
<reference evidence="1 4" key="2">
    <citation type="submission" date="2019-12" db="EMBL/GenBank/DDBJ databases">
        <title>Draft genome sequence of Labilibaculum sp. strain 44 isolated from deep waters of Black Sea.</title>
        <authorList>
            <person name="Yadav S."/>
            <person name="Villanueva L."/>
        </authorList>
    </citation>
    <scope>NUCLEOTIDE SEQUENCE [LARGE SCALE GENOMIC DNA]</scope>
    <source>
        <strain evidence="1 4">44</strain>
    </source>
</reference>
<keyword evidence="3" id="KW-1185">Reference proteome</keyword>
<evidence type="ECO:0000313" key="4">
    <source>
        <dbReference type="Proteomes" id="UP000462449"/>
    </source>
</evidence>